<accession>A0ABW5DJU8</accession>
<dbReference type="RefSeq" id="WP_345099639.1">
    <property type="nucleotide sequence ID" value="NZ_BAABGS010000068.1"/>
</dbReference>
<evidence type="ECO:0000313" key="3">
    <source>
        <dbReference type="Proteomes" id="UP001597373"/>
    </source>
</evidence>
<evidence type="ECO:0000259" key="1">
    <source>
        <dbReference type="Pfam" id="PF15611"/>
    </source>
</evidence>
<sequence>MTLLKSIGRAREFVSPALPALNPLLSRVERILTRWPDVVANPPEKDRERLVQMVKERYESDNWEHTKLSLVTSAARALFDPDRRMREDLAELRTFYYRETEASTRPGFLAAMFSIYMETFDAQSDHTRQLADALKVSAGHLGACWRKMLDAVPELLSPEQAPRAVASKMIAMEDPWSGLQRLGFRNPHAPGLMNEAHLAFVELLESHLDKRLQMERLINWLKPEGKRAKASGGGEAISALLGHWRDRTPSSEVVSYLTESIIGMYGDPRVQRGGVWAAVPGDRMDVLLRWLTGENIRFFMDVVSAVEDSYMWEPRRRFWLRLYDQGRIDGAWVAFSEAGAREARKRGGGKGTLNYGVQVVGGSRSNTSLLILKIGRKIVVEGSHNYKIHIFDETNRLAPKLYQARYDCDQIRLIPGALAKPHLGYWEGWVLEHI</sequence>
<name>A0ABW5DJU8_9HYPH</name>
<evidence type="ECO:0000313" key="2">
    <source>
        <dbReference type="EMBL" id="MFD2259821.1"/>
    </source>
</evidence>
<feature type="domain" description="Zorya protein ZorC EH" evidence="1">
    <location>
        <begin position="40"/>
        <end position="413"/>
    </location>
</feature>
<keyword evidence="3" id="KW-1185">Reference proteome</keyword>
<organism evidence="2 3">
    <name type="scientific">Chelativorans composti</name>
    <dbReference type="NCBI Taxonomy" id="768533"/>
    <lineage>
        <taxon>Bacteria</taxon>
        <taxon>Pseudomonadati</taxon>
        <taxon>Pseudomonadota</taxon>
        <taxon>Alphaproteobacteria</taxon>
        <taxon>Hyphomicrobiales</taxon>
        <taxon>Phyllobacteriaceae</taxon>
        <taxon>Chelativorans</taxon>
    </lineage>
</organism>
<proteinExistence type="predicted"/>
<gene>
    <name evidence="2" type="ORF">ACFSMZ_08585</name>
</gene>
<dbReference type="EMBL" id="JBHUIR010000026">
    <property type="protein sequence ID" value="MFD2259821.1"/>
    <property type="molecule type" value="Genomic_DNA"/>
</dbReference>
<dbReference type="Pfam" id="PF15611">
    <property type="entry name" value="EH_Signature"/>
    <property type="match status" value="1"/>
</dbReference>
<protein>
    <submittedName>
        <fullName evidence="2">EH signature domain-containing protein</fullName>
    </submittedName>
</protein>
<dbReference type="Proteomes" id="UP001597373">
    <property type="component" value="Unassembled WGS sequence"/>
</dbReference>
<comment type="caution">
    <text evidence="2">The sequence shown here is derived from an EMBL/GenBank/DDBJ whole genome shotgun (WGS) entry which is preliminary data.</text>
</comment>
<reference evidence="3" key="1">
    <citation type="journal article" date="2019" name="Int. J. Syst. Evol. Microbiol.">
        <title>The Global Catalogue of Microorganisms (GCM) 10K type strain sequencing project: providing services to taxonomists for standard genome sequencing and annotation.</title>
        <authorList>
            <consortium name="The Broad Institute Genomics Platform"/>
            <consortium name="The Broad Institute Genome Sequencing Center for Infectious Disease"/>
            <person name="Wu L."/>
            <person name="Ma J."/>
        </authorList>
    </citation>
    <scope>NUCLEOTIDE SEQUENCE [LARGE SCALE GENOMIC DNA]</scope>
    <source>
        <strain evidence="3">KCTC 23707</strain>
    </source>
</reference>
<dbReference type="InterPro" id="IPR028943">
    <property type="entry name" value="ZorC_EH_Signature_dom"/>
</dbReference>